<evidence type="ECO:0000313" key="2">
    <source>
        <dbReference type="EMBL" id="QJH95750.1"/>
    </source>
</evidence>
<evidence type="ECO:0000313" key="1">
    <source>
        <dbReference type="EMBL" id="QJA46157.1"/>
    </source>
</evidence>
<organism evidence="1">
    <name type="scientific">viral metagenome</name>
    <dbReference type="NCBI Taxonomy" id="1070528"/>
    <lineage>
        <taxon>unclassified sequences</taxon>
        <taxon>metagenomes</taxon>
        <taxon>organismal metagenomes</taxon>
    </lineage>
</organism>
<gene>
    <name evidence="1" type="ORF">TM448A00336_0006</name>
    <name evidence="2" type="ORF">TM448B00512_0017</name>
</gene>
<dbReference type="EMBL" id="MT144628">
    <property type="protein sequence ID" value="QJH95750.1"/>
    <property type="molecule type" value="Genomic_DNA"/>
</dbReference>
<dbReference type="EMBL" id="MT144004">
    <property type="protein sequence ID" value="QJA46157.1"/>
    <property type="molecule type" value="Genomic_DNA"/>
</dbReference>
<accession>A0A6H1ZFL7</accession>
<protein>
    <submittedName>
        <fullName evidence="1">Uncharacterized protein</fullName>
    </submittedName>
</protein>
<name>A0A6H1ZFL7_9ZZZZ</name>
<dbReference type="AlphaFoldDB" id="A0A6H1ZFL7"/>
<reference evidence="1" key="1">
    <citation type="submission" date="2020-03" db="EMBL/GenBank/DDBJ databases">
        <title>The deep terrestrial virosphere.</title>
        <authorList>
            <person name="Holmfeldt K."/>
            <person name="Nilsson E."/>
            <person name="Simone D."/>
            <person name="Lopez-Fernandez M."/>
            <person name="Wu X."/>
            <person name="de Brujin I."/>
            <person name="Lundin D."/>
            <person name="Andersson A."/>
            <person name="Bertilsson S."/>
            <person name="Dopson M."/>
        </authorList>
    </citation>
    <scope>NUCLEOTIDE SEQUENCE</scope>
    <source>
        <strain evidence="1">TM448A00336</strain>
        <strain evidence="2">TM448B00512</strain>
    </source>
</reference>
<proteinExistence type="predicted"/>
<sequence>MSDPTCGECKWYPTNACPRLIGGGINPEDPACAPGAASMTRQRHLSACQATVDMVHRLLGTESVTEIQGRIAELEAERTRKDKETRR</sequence>